<dbReference type="Proteomes" id="UP001497535">
    <property type="component" value="Unassembled WGS sequence"/>
</dbReference>
<reference evidence="1" key="1">
    <citation type="submission" date="2023-11" db="EMBL/GenBank/DDBJ databases">
        <authorList>
            <person name="Poullet M."/>
        </authorList>
    </citation>
    <scope>NUCLEOTIDE SEQUENCE</scope>
    <source>
        <strain evidence="1">E1834</strain>
    </source>
</reference>
<keyword evidence="2" id="KW-1185">Reference proteome</keyword>
<organism evidence="1 2">
    <name type="scientific">Meloidogyne enterolobii</name>
    <name type="common">Root-knot nematode worm</name>
    <name type="synonym">Meloidogyne mayaguensis</name>
    <dbReference type="NCBI Taxonomy" id="390850"/>
    <lineage>
        <taxon>Eukaryota</taxon>
        <taxon>Metazoa</taxon>
        <taxon>Ecdysozoa</taxon>
        <taxon>Nematoda</taxon>
        <taxon>Chromadorea</taxon>
        <taxon>Rhabditida</taxon>
        <taxon>Tylenchina</taxon>
        <taxon>Tylenchomorpha</taxon>
        <taxon>Tylenchoidea</taxon>
        <taxon>Meloidogynidae</taxon>
        <taxon>Meloidogyninae</taxon>
        <taxon>Meloidogyne</taxon>
    </lineage>
</organism>
<protein>
    <submittedName>
        <fullName evidence="1">Uncharacterized protein</fullName>
    </submittedName>
</protein>
<comment type="caution">
    <text evidence="1">The sequence shown here is derived from an EMBL/GenBank/DDBJ whole genome shotgun (WGS) entry which is preliminary data.</text>
</comment>
<dbReference type="EMBL" id="CAVMJV010000164">
    <property type="protein sequence ID" value="CAK5118504.1"/>
    <property type="molecule type" value="Genomic_DNA"/>
</dbReference>
<evidence type="ECO:0000313" key="1">
    <source>
        <dbReference type="EMBL" id="CAK5118504.1"/>
    </source>
</evidence>
<accession>A0ACB1B206</accession>
<evidence type="ECO:0000313" key="2">
    <source>
        <dbReference type="Proteomes" id="UP001497535"/>
    </source>
</evidence>
<sequence>MMQKKSFLLFLFFNCLIQTAFSGRSLGGLGGKSLISRHSSEGSAYVQKLVGKTQYFMPKVIDGDVYCKEKDFVEIKGDENLEKSKKGCKYITSKDITVAKLLEYFYLKIDKIEGMREKLEQIEFQNDKCNIGFPLPKNIFGKAFLLDNALSFSGDELEKLVHGEEKMVYDKLLKEEEENDDEEDNKEEENNDEEEEEGEGDVRLSTHVLLEAIYKGSEAFTKDSILNFEKIPEMEYKYEIQKQKKFKNASKRISQKIHKILKNMIERMEKKIGNDTGNQTSSQKEEPPTEENDDFDKEMLELKKFKDGKLAIDKKLKLEIFEKKEAIERK</sequence>
<proteinExistence type="predicted"/>
<gene>
    <name evidence="1" type="ORF">MENTE1834_LOCUS46288</name>
</gene>
<name>A0ACB1B206_MELEN</name>